<dbReference type="AlphaFoldDB" id="A0A9Q0R598"/>
<sequence length="597" mass="71661">MSFILSSETEKSAKNQMHNLIQKYFAKGKKEFKVIYIFQNKEKKGCLFLTEMNLQISIPKGQLLFQKDFVSNPGMDLFLSTIDDRKMRLEINSEQSIAFLTSNNFERYIILKLFELFKNYQNLNKIRNFSFGIHGKIISYDDEMMAIIKRFLKRKEANFFIDIQQFNQKIITKAQIKLTYEKLLINSKNFKTLSIDWKDSIDCYFLNPTIIVISFQDEKKFRIESTSNICQLFFRTFQAFKLQNKLLWEKLETKSNIKENNKNQIQIQIENGNENENENENGIQKYKKNNNNNKESIIFSVEEINQIQEEIEKISSFPVVNYQQNDKNIIKYEAKKISNNHESFEGVLLIFSQQSISIFSSKHCCIHPLDEHAKLFQIENKIRLEFEFLAHEFIFEEKQKAHFFASDFFKFKKYSLMTGKNQSIDYFHVKIVEENKISSSTSTIIIFPKKLQIVLPDQVVEYELNSQIRIQHTTLEMFILKFIPKENLSYLIWFQNKENMLKFSQRIFQERKKENQVYQVENENFESIYIFIQENNLVLEEEKNKEIIPIRLFWSLKYQKNTLKCKFELPNKEIIFSFQNLKEMKQFLKEWKRTKKI</sequence>
<organism evidence="1 2">
    <name type="scientific">Anaeramoeba ignava</name>
    <name type="common">Anaerobic marine amoeba</name>
    <dbReference type="NCBI Taxonomy" id="1746090"/>
    <lineage>
        <taxon>Eukaryota</taxon>
        <taxon>Metamonada</taxon>
        <taxon>Anaeramoebidae</taxon>
        <taxon>Anaeramoeba</taxon>
    </lineage>
</organism>
<evidence type="ECO:0000313" key="1">
    <source>
        <dbReference type="EMBL" id="KAJ5067033.1"/>
    </source>
</evidence>
<comment type="caution">
    <text evidence="1">The sequence shown here is derived from an EMBL/GenBank/DDBJ whole genome shotgun (WGS) entry which is preliminary data.</text>
</comment>
<gene>
    <name evidence="1" type="ORF">M0811_13294</name>
</gene>
<accession>A0A9Q0R598</accession>
<protein>
    <submittedName>
        <fullName evidence="1">Uncharacterized protein</fullName>
    </submittedName>
</protein>
<evidence type="ECO:0000313" key="2">
    <source>
        <dbReference type="Proteomes" id="UP001149090"/>
    </source>
</evidence>
<dbReference type="EMBL" id="JAPDFW010000135">
    <property type="protein sequence ID" value="KAJ5067033.1"/>
    <property type="molecule type" value="Genomic_DNA"/>
</dbReference>
<proteinExistence type="predicted"/>
<reference evidence="1" key="1">
    <citation type="submission" date="2022-10" db="EMBL/GenBank/DDBJ databases">
        <title>Novel sulphate-reducing endosymbionts in the free-living metamonad Anaeramoeba.</title>
        <authorList>
            <person name="Jerlstrom-Hultqvist J."/>
            <person name="Cepicka I."/>
            <person name="Gallot-Lavallee L."/>
            <person name="Salas-Leiva D."/>
            <person name="Curtis B.A."/>
            <person name="Zahonova K."/>
            <person name="Pipaliya S."/>
            <person name="Dacks J."/>
            <person name="Roger A.J."/>
        </authorList>
    </citation>
    <scope>NUCLEOTIDE SEQUENCE</scope>
    <source>
        <strain evidence="1">BMAN</strain>
    </source>
</reference>
<name>A0A9Q0R598_ANAIG</name>
<dbReference type="Proteomes" id="UP001149090">
    <property type="component" value="Unassembled WGS sequence"/>
</dbReference>
<keyword evidence="2" id="KW-1185">Reference proteome</keyword>